<evidence type="ECO:0000256" key="1">
    <source>
        <dbReference type="SAM" id="MobiDB-lite"/>
    </source>
</evidence>
<reference evidence="3" key="2">
    <citation type="submission" date="2017-02" db="EMBL/GenBank/DDBJ databases">
        <title>Sunflower complete genome.</title>
        <authorList>
            <person name="Langlade N."/>
            <person name="Munos S."/>
        </authorList>
    </citation>
    <scope>NUCLEOTIDE SEQUENCE [LARGE SCALE GENOMIC DNA]</scope>
    <source>
        <tissue evidence="3">Leaves</tissue>
    </source>
</reference>
<evidence type="ECO:0000313" key="4">
    <source>
        <dbReference type="Proteomes" id="UP000215914"/>
    </source>
</evidence>
<dbReference type="Proteomes" id="UP000215914">
    <property type="component" value="Chromosome 4"/>
</dbReference>
<keyword evidence="4" id="KW-1185">Reference proteome</keyword>
<accession>A0A251UUQ3</accession>
<evidence type="ECO:0000313" key="3">
    <source>
        <dbReference type="EMBL" id="OTG27085.1"/>
    </source>
</evidence>
<sequence length="118" mass="14007">MLIILNFKLKNIYIKYVGWVMGPCGVRYTQKFEILPSLYFTFTLTKVQTLNFLIQVAAHFHHHRRPSLIIGGRRPSFIIFRRRSSYSGFVRAKLSHTGLHSSDHRHCPHHQLRRRPPR</sequence>
<reference evidence="2 4" key="1">
    <citation type="journal article" date="2017" name="Nature">
        <title>The sunflower genome provides insights into oil metabolism, flowering and Asterid evolution.</title>
        <authorList>
            <person name="Badouin H."/>
            <person name="Gouzy J."/>
            <person name="Grassa C.J."/>
            <person name="Murat F."/>
            <person name="Staton S.E."/>
            <person name="Cottret L."/>
            <person name="Lelandais-Briere C."/>
            <person name="Owens G.L."/>
            <person name="Carrere S."/>
            <person name="Mayjonade B."/>
            <person name="Legrand L."/>
            <person name="Gill N."/>
            <person name="Kane N.C."/>
            <person name="Bowers J.E."/>
            <person name="Hubner S."/>
            <person name="Bellec A."/>
            <person name="Berard A."/>
            <person name="Berges H."/>
            <person name="Blanchet N."/>
            <person name="Boniface M.C."/>
            <person name="Brunel D."/>
            <person name="Catrice O."/>
            <person name="Chaidir N."/>
            <person name="Claudel C."/>
            <person name="Donnadieu C."/>
            <person name="Faraut T."/>
            <person name="Fievet G."/>
            <person name="Helmstetter N."/>
            <person name="King M."/>
            <person name="Knapp S.J."/>
            <person name="Lai Z."/>
            <person name="Le Paslier M.C."/>
            <person name="Lippi Y."/>
            <person name="Lorenzon L."/>
            <person name="Mandel J.R."/>
            <person name="Marage G."/>
            <person name="Marchand G."/>
            <person name="Marquand E."/>
            <person name="Bret-Mestries E."/>
            <person name="Morien E."/>
            <person name="Nambeesan S."/>
            <person name="Nguyen T."/>
            <person name="Pegot-Espagnet P."/>
            <person name="Pouilly N."/>
            <person name="Raftis F."/>
            <person name="Sallet E."/>
            <person name="Schiex T."/>
            <person name="Thomas J."/>
            <person name="Vandecasteele C."/>
            <person name="Vares D."/>
            <person name="Vear F."/>
            <person name="Vautrin S."/>
            <person name="Crespi M."/>
            <person name="Mangin B."/>
            <person name="Burke J.M."/>
            <person name="Salse J."/>
            <person name="Munos S."/>
            <person name="Vincourt P."/>
            <person name="Rieseberg L.H."/>
            <person name="Langlade N.B."/>
        </authorList>
    </citation>
    <scope>NUCLEOTIDE SEQUENCE [LARGE SCALE GENOMIC DNA]</scope>
    <source>
        <strain evidence="4">cv. SF193</strain>
        <tissue evidence="2">Leaves</tissue>
    </source>
</reference>
<feature type="compositionally biased region" description="Basic residues" evidence="1">
    <location>
        <begin position="106"/>
        <end position="118"/>
    </location>
</feature>
<proteinExistence type="predicted"/>
<name>A0A251UUQ3_HELAN</name>
<dbReference type="InParanoid" id="A0A251UUQ3"/>
<gene>
    <name evidence="3" type="ORF">HannXRQ_Chr04g0096221</name>
    <name evidence="2" type="ORF">HanXRQr2_Chr04g0141041</name>
</gene>
<dbReference type="Gramene" id="mRNA:HanXRQr2_Chr04g0141041">
    <property type="protein sequence ID" value="mRNA:HanXRQr2_Chr04g0141041"/>
    <property type="gene ID" value="HanXRQr2_Chr04g0141041"/>
</dbReference>
<dbReference type="AlphaFoldDB" id="A0A251UUQ3"/>
<organism evidence="3 4">
    <name type="scientific">Helianthus annuus</name>
    <name type="common">Common sunflower</name>
    <dbReference type="NCBI Taxonomy" id="4232"/>
    <lineage>
        <taxon>Eukaryota</taxon>
        <taxon>Viridiplantae</taxon>
        <taxon>Streptophyta</taxon>
        <taxon>Embryophyta</taxon>
        <taxon>Tracheophyta</taxon>
        <taxon>Spermatophyta</taxon>
        <taxon>Magnoliopsida</taxon>
        <taxon>eudicotyledons</taxon>
        <taxon>Gunneridae</taxon>
        <taxon>Pentapetalae</taxon>
        <taxon>asterids</taxon>
        <taxon>campanulids</taxon>
        <taxon>Asterales</taxon>
        <taxon>Asteraceae</taxon>
        <taxon>Asteroideae</taxon>
        <taxon>Heliantheae alliance</taxon>
        <taxon>Heliantheae</taxon>
        <taxon>Helianthus</taxon>
    </lineage>
</organism>
<evidence type="ECO:0000313" key="2">
    <source>
        <dbReference type="EMBL" id="KAF5808053.1"/>
    </source>
</evidence>
<dbReference type="EMBL" id="MNCJ02000319">
    <property type="protein sequence ID" value="KAF5808053.1"/>
    <property type="molecule type" value="Genomic_DNA"/>
</dbReference>
<protein>
    <submittedName>
        <fullName evidence="3">Uncharacterized protein</fullName>
    </submittedName>
</protein>
<dbReference type="EMBL" id="CM007893">
    <property type="protein sequence ID" value="OTG27085.1"/>
    <property type="molecule type" value="Genomic_DNA"/>
</dbReference>
<reference evidence="2" key="3">
    <citation type="submission" date="2020-06" db="EMBL/GenBank/DDBJ databases">
        <title>Helianthus annuus Genome sequencing and assembly Release 2.</title>
        <authorList>
            <person name="Gouzy J."/>
            <person name="Langlade N."/>
            <person name="Munos S."/>
        </authorList>
    </citation>
    <scope>NUCLEOTIDE SEQUENCE</scope>
    <source>
        <tissue evidence="2">Leaves</tissue>
    </source>
</reference>
<feature type="region of interest" description="Disordered" evidence="1">
    <location>
        <begin position="99"/>
        <end position="118"/>
    </location>
</feature>